<proteinExistence type="inferred from homology"/>
<evidence type="ECO:0000256" key="2">
    <source>
        <dbReference type="ARBA" id="ARBA00022618"/>
    </source>
</evidence>
<feature type="domain" description="Cyclin C-terminal" evidence="9">
    <location>
        <begin position="322"/>
        <end position="439"/>
    </location>
</feature>
<keyword evidence="11" id="KW-1185">Reference proteome</keyword>
<dbReference type="Proteomes" id="UP001566132">
    <property type="component" value="Unassembled WGS sequence"/>
</dbReference>
<dbReference type="InterPro" id="IPR039361">
    <property type="entry name" value="Cyclin"/>
</dbReference>
<dbReference type="GO" id="GO:0005634">
    <property type="term" value="C:nucleus"/>
    <property type="evidence" value="ECO:0007669"/>
    <property type="project" value="UniProtKB-ARBA"/>
</dbReference>
<keyword evidence="4 6" id="KW-0195">Cyclin</keyword>
<dbReference type="Gene3D" id="1.10.472.10">
    <property type="entry name" value="Cyclin-like"/>
    <property type="match status" value="2"/>
</dbReference>
<keyword evidence="5" id="KW-0131">Cell cycle</keyword>
<evidence type="ECO:0000256" key="6">
    <source>
        <dbReference type="RuleBase" id="RU000383"/>
    </source>
</evidence>
<dbReference type="PIRSF" id="PIRSF001771">
    <property type="entry name" value="Cyclin_A_B_D_E"/>
    <property type="match status" value="1"/>
</dbReference>
<evidence type="ECO:0000256" key="1">
    <source>
        <dbReference type="ARBA" id="ARBA00006955"/>
    </source>
</evidence>
<sequence length="458" mass="53240">MATIRIHQDQENERPQLKNKMPSQANGGNNKRAVLGVLNNDQLENNIQAFKNKQPMGQSKLHVNHQQNKENWGNILKENTRKNIVNPIIPVAQFEAFKVYEDEEKLAKIEERLKAKSTSNIYTGTEERYVTKREVAEMERQGLIPKHVIQDSPISSPMSVEKEFDDQESSFKENLQPVEKEVDDEFSMEEYSVEIYKYLREHEMSNRAKPGYMKKQPDVTASMRTILVDWLVEVAEEYKLHTETLYLAVSFVDRFLSYMSVVRAKLQLVGTAAMFLASKYEEIYPPDIGEFVYITDDTYTKRQVIRMEHLIVKVLGFDLSVPTPLSFINVMCTINRFEIKTRFLAMYLCELTMLEGETYLEFLPSELAASAIVLARYTLDYPLWTLKFAENIDYKLEQLMDCIKFLHKVYTEATDKAQHAIQDKYKTQKYHYVSTIPAPRMSGFPSPDLFKKKEDGCS</sequence>
<evidence type="ECO:0000256" key="4">
    <source>
        <dbReference type="ARBA" id="ARBA00023127"/>
    </source>
</evidence>
<dbReference type="Pfam" id="PF00134">
    <property type="entry name" value="Cyclin_N"/>
    <property type="match status" value="1"/>
</dbReference>
<dbReference type="InterPro" id="IPR006671">
    <property type="entry name" value="Cyclin_N"/>
</dbReference>
<dbReference type="GO" id="GO:0000278">
    <property type="term" value="P:mitotic cell cycle"/>
    <property type="evidence" value="ECO:0007669"/>
    <property type="project" value="UniProtKB-ARBA"/>
</dbReference>
<evidence type="ECO:0000259" key="9">
    <source>
        <dbReference type="SMART" id="SM01332"/>
    </source>
</evidence>
<evidence type="ECO:0000256" key="7">
    <source>
        <dbReference type="SAM" id="MobiDB-lite"/>
    </source>
</evidence>
<dbReference type="EMBL" id="JBDJPC010000003">
    <property type="protein sequence ID" value="KAL1509076.1"/>
    <property type="molecule type" value="Genomic_DNA"/>
</dbReference>
<name>A0ABD1F1D7_HYPHA</name>
<dbReference type="InterPro" id="IPR036915">
    <property type="entry name" value="Cyclin-like_sf"/>
</dbReference>
<dbReference type="InterPro" id="IPR046965">
    <property type="entry name" value="Cyclin_A/B-like"/>
</dbReference>
<dbReference type="InterPro" id="IPR004367">
    <property type="entry name" value="Cyclin_C-dom"/>
</dbReference>
<evidence type="ECO:0000259" key="8">
    <source>
        <dbReference type="SMART" id="SM00385"/>
    </source>
</evidence>
<dbReference type="PANTHER" id="PTHR10177">
    <property type="entry name" value="CYCLINS"/>
    <property type="match status" value="1"/>
</dbReference>
<dbReference type="Pfam" id="PF02984">
    <property type="entry name" value="Cyclin_C"/>
    <property type="match status" value="1"/>
</dbReference>
<feature type="domain" description="Cyclin-like" evidence="8">
    <location>
        <begin position="229"/>
        <end position="313"/>
    </location>
</feature>
<feature type="compositionally biased region" description="Basic and acidic residues" evidence="7">
    <location>
        <begin position="1"/>
        <end position="16"/>
    </location>
</feature>
<evidence type="ECO:0000256" key="3">
    <source>
        <dbReference type="ARBA" id="ARBA00022776"/>
    </source>
</evidence>
<reference evidence="10 11" key="1">
    <citation type="submission" date="2024-05" db="EMBL/GenBank/DDBJ databases">
        <title>Genetic variation in Jamaican populations of the coffee berry borer (Hypothenemus hampei).</title>
        <authorList>
            <person name="Errbii M."/>
            <person name="Myrie A."/>
        </authorList>
    </citation>
    <scope>NUCLEOTIDE SEQUENCE [LARGE SCALE GENOMIC DNA]</scope>
    <source>
        <strain evidence="10">JA-Hopewell-2020-01-JO</strain>
        <tissue evidence="10">Whole body</tissue>
    </source>
</reference>
<dbReference type="CDD" id="cd20504">
    <property type="entry name" value="CYCLIN_CCNA_rpt1"/>
    <property type="match status" value="1"/>
</dbReference>
<protein>
    <recommendedName>
        <fullName evidence="12">Cyclin A</fullName>
    </recommendedName>
</protein>
<dbReference type="Pfam" id="PF16500">
    <property type="entry name" value="Cyclin_N2"/>
    <property type="match status" value="1"/>
</dbReference>
<keyword evidence="2" id="KW-0132">Cell division</keyword>
<evidence type="ECO:0008006" key="12">
    <source>
        <dbReference type="Google" id="ProtNLM"/>
    </source>
</evidence>
<comment type="caution">
    <text evidence="10">The sequence shown here is derived from an EMBL/GenBank/DDBJ whole genome shotgun (WGS) entry which is preliminary data.</text>
</comment>
<keyword evidence="3" id="KW-0498">Mitosis</keyword>
<feature type="region of interest" description="Disordered" evidence="7">
    <location>
        <begin position="1"/>
        <end position="31"/>
    </location>
</feature>
<dbReference type="InterPro" id="IPR048258">
    <property type="entry name" value="Cyclins_cyclin-box"/>
</dbReference>
<evidence type="ECO:0000313" key="11">
    <source>
        <dbReference type="Proteomes" id="UP001566132"/>
    </source>
</evidence>
<accession>A0ABD1F1D7</accession>
<dbReference type="SMART" id="SM01332">
    <property type="entry name" value="Cyclin_C"/>
    <property type="match status" value="1"/>
</dbReference>
<evidence type="ECO:0000313" key="10">
    <source>
        <dbReference type="EMBL" id="KAL1509076.1"/>
    </source>
</evidence>
<dbReference type="PROSITE" id="PS00292">
    <property type="entry name" value="CYCLINS"/>
    <property type="match status" value="1"/>
</dbReference>
<comment type="similarity">
    <text evidence="1">Belongs to the cyclin family. Cyclin AB subfamily.</text>
</comment>
<dbReference type="SUPFAM" id="SSF47954">
    <property type="entry name" value="Cyclin-like"/>
    <property type="match status" value="2"/>
</dbReference>
<dbReference type="AlphaFoldDB" id="A0ABD1F1D7"/>
<dbReference type="InterPro" id="IPR013763">
    <property type="entry name" value="Cyclin-like_dom"/>
</dbReference>
<gene>
    <name evidence="10" type="ORF">ABEB36_003874</name>
</gene>
<feature type="domain" description="Cyclin-like" evidence="8">
    <location>
        <begin position="326"/>
        <end position="408"/>
    </location>
</feature>
<organism evidence="10 11">
    <name type="scientific">Hypothenemus hampei</name>
    <name type="common">Coffee berry borer</name>
    <dbReference type="NCBI Taxonomy" id="57062"/>
    <lineage>
        <taxon>Eukaryota</taxon>
        <taxon>Metazoa</taxon>
        <taxon>Ecdysozoa</taxon>
        <taxon>Arthropoda</taxon>
        <taxon>Hexapoda</taxon>
        <taxon>Insecta</taxon>
        <taxon>Pterygota</taxon>
        <taxon>Neoptera</taxon>
        <taxon>Endopterygota</taxon>
        <taxon>Coleoptera</taxon>
        <taxon>Polyphaga</taxon>
        <taxon>Cucujiformia</taxon>
        <taxon>Curculionidae</taxon>
        <taxon>Scolytinae</taxon>
        <taxon>Hypothenemus</taxon>
    </lineage>
</organism>
<dbReference type="InterPro" id="IPR032447">
    <property type="entry name" value="Cyclin-A_N"/>
</dbReference>
<evidence type="ECO:0000256" key="5">
    <source>
        <dbReference type="ARBA" id="ARBA00023306"/>
    </source>
</evidence>
<dbReference type="GO" id="GO:0051301">
    <property type="term" value="P:cell division"/>
    <property type="evidence" value="ECO:0007669"/>
    <property type="project" value="UniProtKB-KW"/>
</dbReference>
<dbReference type="SMART" id="SM00385">
    <property type="entry name" value="CYCLIN"/>
    <property type="match status" value="2"/>
</dbReference>
<dbReference type="FunFam" id="1.10.472.10:FF:000001">
    <property type="entry name" value="G2/mitotic-specific cyclin"/>
    <property type="match status" value="1"/>
</dbReference>